<protein>
    <submittedName>
        <fullName evidence="9">Uncharacterized protein</fullName>
    </submittedName>
</protein>
<dbReference type="SMART" id="SM00259">
    <property type="entry name" value="ZnF_A20"/>
    <property type="match status" value="1"/>
</dbReference>
<proteinExistence type="predicted"/>
<dbReference type="InterPro" id="IPR002653">
    <property type="entry name" value="Znf_A20"/>
</dbReference>
<gene>
    <name evidence="9" type="ORF">SSX86_018517</name>
</gene>
<dbReference type="SMART" id="SM00256">
    <property type="entry name" value="FBOX"/>
    <property type="match status" value="1"/>
</dbReference>
<dbReference type="InterPro" id="IPR017451">
    <property type="entry name" value="F-box-assoc_interact_dom"/>
</dbReference>
<dbReference type="GO" id="GO:0008270">
    <property type="term" value="F:zinc ion binding"/>
    <property type="evidence" value="ECO:0007669"/>
    <property type="project" value="UniProtKB-KW"/>
</dbReference>
<dbReference type="Pfam" id="PF01754">
    <property type="entry name" value="zf-A20"/>
    <property type="match status" value="1"/>
</dbReference>
<dbReference type="FunFam" id="4.10.1110.10:FF:000001">
    <property type="entry name" value="Zinc finger AN1-type containing 6"/>
    <property type="match status" value="1"/>
</dbReference>
<feature type="domain" description="AN1-type" evidence="8">
    <location>
        <begin position="409"/>
        <end position="455"/>
    </location>
</feature>
<dbReference type="SUPFAM" id="SSF81383">
    <property type="entry name" value="F-box domain"/>
    <property type="match status" value="1"/>
</dbReference>
<accession>A0AAP0CW55</accession>
<dbReference type="InterPro" id="IPR006527">
    <property type="entry name" value="F-box-assoc_dom_typ1"/>
</dbReference>
<dbReference type="Proteomes" id="UP001408789">
    <property type="component" value="Unassembled WGS sequence"/>
</dbReference>
<keyword evidence="10" id="KW-1185">Reference proteome</keyword>
<dbReference type="PROSITE" id="PS51039">
    <property type="entry name" value="ZF_AN1"/>
    <property type="match status" value="1"/>
</dbReference>
<dbReference type="PROSITE" id="PS50181">
    <property type="entry name" value="FBOX"/>
    <property type="match status" value="1"/>
</dbReference>
<evidence type="ECO:0000313" key="10">
    <source>
        <dbReference type="Proteomes" id="UP001408789"/>
    </source>
</evidence>
<dbReference type="Pfam" id="PF07734">
    <property type="entry name" value="FBA_1"/>
    <property type="match status" value="1"/>
</dbReference>
<evidence type="ECO:0000256" key="2">
    <source>
        <dbReference type="ARBA" id="ARBA00022723"/>
    </source>
</evidence>
<dbReference type="PANTHER" id="PTHR10634">
    <property type="entry name" value="AN1-TYPE ZINC FINGER PROTEIN"/>
    <property type="match status" value="1"/>
</dbReference>
<feature type="domain" description="A20-type" evidence="7">
    <location>
        <begin position="318"/>
        <end position="352"/>
    </location>
</feature>
<comment type="caution">
    <text evidence="9">The sequence shown here is derived from an EMBL/GenBank/DDBJ whole genome shotgun (WGS) entry which is preliminary data.</text>
</comment>
<feature type="domain" description="F-box" evidence="6">
    <location>
        <begin position="1"/>
        <end position="51"/>
    </location>
</feature>
<evidence type="ECO:0000313" key="9">
    <source>
        <dbReference type="EMBL" id="KAK9061337.1"/>
    </source>
</evidence>
<evidence type="ECO:0000256" key="1">
    <source>
        <dbReference type="ARBA" id="ARBA00003732"/>
    </source>
</evidence>
<evidence type="ECO:0000256" key="3">
    <source>
        <dbReference type="ARBA" id="ARBA00022771"/>
    </source>
</evidence>
<evidence type="ECO:0000256" key="5">
    <source>
        <dbReference type="PROSITE-ProRule" id="PRU00449"/>
    </source>
</evidence>
<keyword evidence="4" id="KW-0862">Zinc</keyword>
<evidence type="ECO:0000256" key="4">
    <source>
        <dbReference type="ARBA" id="ARBA00022833"/>
    </source>
</evidence>
<reference evidence="9 10" key="1">
    <citation type="submission" date="2024-04" db="EMBL/GenBank/DDBJ databases">
        <title>The reference genome of an endangered Asteraceae, Deinandra increscens subsp. villosa, native to the Central Coast of California.</title>
        <authorList>
            <person name="Guilliams M."/>
            <person name="Hasenstab-Lehman K."/>
            <person name="Meyer R."/>
            <person name="Mcevoy S."/>
        </authorList>
    </citation>
    <scope>NUCLEOTIDE SEQUENCE [LARGE SCALE GENOMIC DNA]</scope>
    <source>
        <tissue evidence="9">Leaf</tissue>
    </source>
</reference>
<dbReference type="Gene3D" id="4.10.1110.10">
    <property type="entry name" value="AN1-like Zinc finger"/>
    <property type="match status" value="1"/>
</dbReference>
<dbReference type="Pfam" id="PF00646">
    <property type="entry name" value="F-box"/>
    <property type="match status" value="1"/>
</dbReference>
<dbReference type="SUPFAM" id="SSF118310">
    <property type="entry name" value="AN1-like Zinc finger"/>
    <property type="match status" value="1"/>
</dbReference>
<keyword evidence="3 5" id="KW-0863">Zinc-finger</keyword>
<evidence type="ECO:0000259" key="7">
    <source>
        <dbReference type="PROSITE" id="PS51036"/>
    </source>
</evidence>
<dbReference type="Gene3D" id="1.20.1280.50">
    <property type="match status" value="1"/>
</dbReference>
<dbReference type="InterPro" id="IPR001810">
    <property type="entry name" value="F-box_dom"/>
</dbReference>
<dbReference type="PROSITE" id="PS51036">
    <property type="entry name" value="ZF_A20"/>
    <property type="match status" value="1"/>
</dbReference>
<dbReference type="InterPro" id="IPR050652">
    <property type="entry name" value="AN1_A20_ZnFinger"/>
</dbReference>
<comment type="function">
    <text evidence="1">May be involved in environmental stress response.</text>
</comment>
<dbReference type="Gene3D" id="1.20.5.4770">
    <property type="match status" value="1"/>
</dbReference>
<dbReference type="EMBL" id="JBCNJP010000019">
    <property type="protein sequence ID" value="KAK9061337.1"/>
    <property type="molecule type" value="Genomic_DNA"/>
</dbReference>
<dbReference type="GO" id="GO:0003677">
    <property type="term" value="F:DNA binding"/>
    <property type="evidence" value="ECO:0007669"/>
    <property type="project" value="InterPro"/>
</dbReference>
<evidence type="ECO:0000259" key="8">
    <source>
        <dbReference type="PROSITE" id="PS51039"/>
    </source>
</evidence>
<dbReference type="PANTHER" id="PTHR10634:SF67">
    <property type="entry name" value="AN1-TYPE ZINC FINGER PROTEIN 3"/>
    <property type="match status" value="1"/>
</dbReference>
<name>A0AAP0CW55_9ASTR</name>
<dbReference type="CDD" id="cd22157">
    <property type="entry name" value="F-box_AtFBW1-like"/>
    <property type="match status" value="1"/>
</dbReference>
<dbReference type="Pfam" id="PF01428">
    <property type="entry name" value="zf-AN1"/>
    <property type="match status" value="1"/>
</dbReference>
<keyword evidence="2" id="KW-0479">Metal-binding</keyword>
<dbReference type="SUPFAM" id="SSF57716">
    <property type="entry name" value="Glucocorticoid receptor-like (DNA-binding domain)"/>
    <property type="match status" value="1"/>
</dbReference>
<sequence>MANVDIGDDVLRNILSRLPGKPLLRFRRVSKHWNRLISDPCFMKSRSRRKILFPYPQPLVVIDDDKGLIRIRSPPQQRQGHEVFIVGTFNGIVLLALCDPKSSLISCQLILYNPLTCASKVLAVIEPPCPNIYNDFPYVFGFGYGKTTHDLKIVRFEVEPDHNLGYKWDVFDLRTSSWSTPPQYMKFDFYFQANVGVFLNSFLYWATRYIREGARILALNVKEMVYSKIKLPDGVHGYWLLLGSIRGCLSIISDIDYTRYQVWLMKEECDESSWVKAHSFTYDLGSSWYVTFLPICVSANGNILMVDMSVRLAIYDVSKDSYKCANNCGFFGSPTTLNLCSKCYIDHCVKEQQISTAKFAVEKSLIPPQHLPETSDDRITSSSSLAASVSTDLVVSAAADSVPEPAVKPQLRNRCVSCRRRVGLTGFTCRCGAMFCGTHRYPEKHGCTFDFKTLGKEAIARANPVVKAAKLDKI</sequence>
<dbReference type="InterPro" id="IPR035896">
    <property type="entry name" value="AN1-like_Znf"/>
</dbReference>
<dbReference type="SMART" id="SM00154">
    <property type="entry name" value="ZnF_AN1"/>
    <property type="match status" value="1"/>
</dbReference>
<dbReference type="InterPro" id="IPR000058">
    <property type="entry name" value="Znf_AN1"/>
</dbReference>
<organism evidence="9 10">
    <name type="scientific">Deinandra increscens subsp. villosa</name>
    <dbReference type="NCBI Taxonomy" id="3103831"/>
    <lineage>
        <taxon>Eukaryota</taxon>
        <taxon>Viridiplantae</taxon>
        <taxon>Streptophyta</taxon>
        <taxon>Embryophyta</taxon>
        <taxon>Tracheophyta</taxon>
        <taxon>Spermatophyta</taxon>
        <taxon>Magnoliopsida</taxon>
        <taxon>eudicotyledons</taxon>
        <taxon>Gunneridae</taxon>
        <taxon>Pentapetalae</taxon>
        <taxon>asterids</taxon>
        <taxon>campanulids</taxon>
        <taxon>Asterales</taxon>
        <taxon>Asteraceae</taxon>
        <taxon>Asteroideae</taxon>
        <taxon>Heliantheae alliance</taxon>
        <taxon>Madieae</taxon>
        <taxon>Madiinae</taxon>
        <taxon>Deinandra</taxon>
    </lineage>
</organism>
<dbReference type="InterPro" id="IPR036047">
    <property type="entry name" value="F-box-like_dom_sf"/>
</dbReference>
<evidence type="ECO:0000259" key="6">
    <source>
        <dbReference type="PROSITE" id="PS50181"/>
    </source>
</evidence>
<dbReference type="AlphaFoldDB" id="A0AAP0CW55"/>
<dbReference type="NCBIfam" id="TIGR01640">
    <property type="entry name" value="F_box_assoc_1"/>
    <property type="match status" value="1"/>
</dbReference>